<feature type="transmembrane region" description="Helical" evidence="2">
    <location>
        <begin position="161"/>
        <end position="184"/>
    </location>
</feature>
<feature type="region of interest" description="Disordered" evidence="1">
    <location>
        <begin position="589"/>
        <end position="654"/>
    </location>
</feature>
<dbReference type="AlphaFoldDB" id="A0A9P3PWM9"/>
<evidence type="ECO:0000256" key="3">
    <source>
        <dbReference type="SAM" id="SignalP"/>
    </source>
</evidence>
<proteinExistence type="predicted"/>
<feature type="region of interest" description="Disordered" evidence="1">
    <location>
        <begin position="416"/>
        <end position="521"/>
    </location>
</feature>
<feature type="compositionally biased region" description="Low complexity" evidence="1">
    <location>
        <begin position="542"/>
        <end position="556"/>
    </location>
</feature>
<protein>
    <recommendedName>
        <fullName evidence="6">Transmembrane protein</fullName>
    </recommendedName>
</protein>
<feature type="compositionally biased region" description="Basic and acidic residues" evidence="1">
    <location>
        <begin position="219"/>
        <end position="230"/>
    </location>
</feature>
<comment type="caution">
    <text evidence="4">The sequence shown here is derived from an EMBL/GenBank/DDBJ whole genome shotgun (WGS) entry which is preliminary data.</text>
</comment>
<name>A0A9P3PWM9_LYOSH</name>
<evidence type="ECO:0000313" key="4">
    <source>
        <dbReference type="EMBL" id="GLB42632.1"/>
    </source>
</evidence>
<organism evidence="4 5">
    <name type="scientific">Lyophyllum shimeji</name>
    <name type="common">Hon-shimeji</name>
    <name type="synonym">Tricholoma shimeji</name>
    <dbReference type="NCBI Taxonomy" id="47721"/>
    <lineage>
        <taxon>Eukaryota</taxon>
        <taxon>Fungi</taxon>
        <taxon>Dikarya</taxon>
        <taxon>Basidiomycota</taxon>
        <taxon>Agaricomycotina</taxon>
        <taxon>Agaricomycetes</taxon>
        <taxon>Agaricomycetidae</taxon>
        <taxon>Agaricales</taxon>
        <taxon>Tricholomatineae</taxon>
        <taxon>Lyophyllaceae</taxon>
        <taxon>Lyophyllum</taxon>
    </lineage>
</organism>
<feature type="compositionally biased region" description="Low complexity" evidence="1">
    <location>
        <begin position="476"/>
        <end position="485"/>
    </location>
</feature>
<dbReference type="EMBL" id="BRPK01000012">
    <property type="protein sequence ID" value="GLB42632.1"/>
    <property type="molecule type" value="Genomic_DNA"/>
</dbReference>
<dbReference type="Proteomes" id="UP001063166">
    <property type="component" value="Unassembled WGS sequence"/>
</dbReference>
<evidence type="ECO:0000256" key="1">
    <source>
        <dbReference type="SAM" id="MobiDB-lite"/>
    </source>
</evidence>
<evidence type="ECO:0000256" key="2">
    <source>
        <dbReference type="SAM" id="Phobius"/>
    </source>
</evidence>
<feature type="compositionally biased region" description="Low complexity" evidence="1">
    <location>
        <begin position="597"/>
        <end position="612"/>
    </location>
</feature>
<feature type="compositionally biased region" description="Pro residues" evidence="1">
    <location>
        <begin position="74"/>
        <end position="89"/>
    </location>
</feature>
<feature type="signal peptide" evidence="3">
    <location>
        <begin position="1"/>
        <end position="20"/>
    </location>
</feature>
<keyword evidence="2" id="KW-0472">Membrane</keyword>
<feature type="compositionally biased region" description="Low complexity" evidence="1">
    <location>
        <begin position="48"/>
        <end position="73"/>
    </location>
</feature>
<sequence length="654" mass="71019">MLRGKLRFVVVLLSCRGASASESTEHRTRKKYDINYRQVEAPMMDVLPPTTWSPTHPTSGALVPVPSTSHSPVSPHPPLPPPPPPPPPSHTSSPTQLLISLVPPSTPSASLASTPSAPAFSPSQATDIISITALPPLDPSSVPRVVTYPKKKPTSSQPFKLIYLTPIFAVVGVLWGSLTAWFVYGCLTRKPRVRAEEDETVPGPRYVPAGREEGEGEGEEGRGARGRGDLEGGALLRDEDGDEDEDGMHEVALEWPGVNNEKAGMTGADNPFLTNTTPAKPRSTRTKSAVSTSAYSDAMSIADTMDESRFVAPWESLRHHSIRRGILEQVQKEGHRIDALRRPATGTLLRTTAERRPSRHTRMDSDLLVGDVVLPDRTKESTYTYPDRPASHRQDSAYTTLSVVSSADKTQWRPGAGFRIVPESPAPPRAPTPVSPDDAYTAPSVPTCTSTSRTPAWWEASDRDRYTPLPTRHSNSRPNSASNSPVKGRSAPTTPERNAHARVQPRHPHASVLPQSPPQITSPLLENELCFMPTLTPSLASPPRTRTRTPAKTPTRNHNNAVNRSGGQIPAFIADINSPRPDVYRRQMVRSPPKSRPSPMASKTSSSSSTVSYTRDTEGRAVRQVEDIVEQGRGARELGMRSSSPTGFGRSGGR</sequence>
<accession>A0A9P3PWM9</accession>
<gene>
    <name evidence="4" type="ORF">LshimejAT787_1200810</name>
</gene>
<feature type="region of interest" description="Disordered" evidence="1">
    <location>
        <begin position="197"/>
        <end position="246"/>
    </location>
</feature>
<keyword evidence="3" id="KW-0732">Signal</keyword>
<feature type="region of interest" description="Disordered" evidence="1">
    <location>
        <begin position="535"/>
        <end position="565"/>
    </location>
</feature>
<evidence type="ECO:0000313" key="5">
    <source>
        <dbReference type="Proteomes" id="UP001063166"/>
    </source>
</evidence>
<keyword evidence="2" id="KW-0812">Transmembrane</keyword>
<feature type="chain" id="PRO_5040128336" description="Transmembrane protein" evidence="3">
    <location>
        <begin position="21"/>
        <end position="654"/>
    </location>
</feature>
<feature type="compositionally biased region" description="Polar residues" evidence="1">
    <location>
        <begin position="444"/>
        <end position="454"/>
    </location>
</feature>
<evidence type="ECO:0008006" key="6">
    <source>
        <dbReference type="Google" id="ProtNLM"/>
    </source>
</evidence>
<feature type="region of interest" description="Disordered" evidence="1">
    <location>
        <begin position="47"/>
        <end position="98"/>
    </location>
</feature>
<feature type="region of interest" description="Disordered" evidence="1">
    <location>
        <begin position="268"/>
        <end position="291"/>
    </location>
</feature>
<keyword evidence="2" id="KW-1133">Transmembrane helix</keyword>
<feature type="compositionally biased region" description="Basic and acidic residues" evidence="1">
    <location>
        <begin position="615"/>
        <end position="626"/>
    </location>
</feature>
<dbReference type="OrthoDB" id="3269515at2759"/>
<reference evidence="4" key="1">
    <citation type="submission" date="2022-07" db="EMBL/GenBank/DDBJ databases">
        <title>The genome of Lyophyllum shimeji provides insight into the initial evolution of ectomycorrhizal fungal genome.</title>
        <authorList>
            <person name="Kobayashi Y."/>
            <person name="Shibata T."/>
            <person name="Hirakawa H."/>
            <person name="Shigenobu S."/>
            <person name="Nishiyama T."/>
            <person name="Yamada A."/>
            <person name="Hasebe M."/>
            <person name="Kawaguchi M."/>
        </authorList>
    </citation>
    <scope>NUCLEOTIDE SEQUENCE</scope>
    <source>
        <strain evidence="4">AT787</strain>
    </source>
</reference>
<keyword evidence="5" id="KW-1185">Reference proteome</keyword>
<feature type="compositionally biased region" description="Pro residues" evidence="1">
    <location>
        <begin position="424"/>
        <end position="434"/>
    </location>
</feature>